<keyword evidence="5" id="KW-1133">Transmembrane helix</keyword>
<dbReference type="Gene3D" id="3.90.180.10">
    <property type="entry name" value="Medium-chain alcohol dehydrogenases, catalytic domain"/>
    <property type="match status" value="1"/>
</dbReference>
<dbReference type="Pfam" id="PF08240">
    <property type="entry name" value="ADH_N"/>
    <property type="match status" value="1"/>
</dbReference>
<dbReference type="Pfam" id="PF00107">
    <property type="entry name" value="ADH_zinc_N"/>
    <property type="match status" value="1"/>
</dbReference>
<keyword evidence="5" id="KW-0472">Membrane</keyword>
<keyword evidence="1 4" id="KW-0479">Metal-binding</keyword>
<dbReference type="InterPro" id="IPR020843">
    <property type="entry name" value="ER"/>
</dbReference>
<gene>
    <name evidence="7" type="ORF">ENG47_00695</name>
</gene>
<name>A0A7V0QT13_UNCAE</name>
<dbReference type="GO" id="GO:0016491">
    <property type="term" value="F:oxidoreductase activity"/>
    <property type="evidence" value="ECO:0007669"/>
    <property type="project" value="UniProtKB-KW"/>
</dbReference>
<evidence type="ECO:0000259" key="6">
    <source>
        <dbReference type="SMART" id="SM00829"/>
    </source>
</evidence>
<feature type="transmembrane region" description="Helical" evidence="5">
    <location>
        <begin position="165"/>
        <end position="185"/>
    </location>
</feature>
<dbReference type="InterPro" id="IPR013149">
    <property type="entry name" value="ADH-like_C"/>
</dbReference>
<keyword evidence="5" id="KW-0812">Transmembrane</keyword>
<dbReference type="SUPFAM" id="SSF51735">
    <property type="entry name" value="NAD(P)-binding Rossmann-fold domains"/>
    <property type="match status" value="1"/>
</dbReference>
<dbReference type="InterPro" id="IPR036291">
    <property type="entry name" value="NAD(P)-bd_dom_sf"/>
</dbReference>
<dbReference type="InterPro" id="IPR002328">
    <property type="entry name" value="ADH_Zn_CS"/>
</dbReference>
<dbReference type="InterPro" id="IPR011032">
    <property type="entry name" value="GroES-like_sf"/>
</dbReference>
<sequence>MRRIKLVDTREFEIEEVSTPRPGEKEALVRIKKVGICGSDLHIYRGENPVIKAPVVLGHEAVGIVEKTGPKVVSFREGQRVVIIPYVSCGRCEYCRSNHPNVCDNLLTIGGMTENGAFAEYMVLPEDFLINIPEGITLEEAVLIEPTTVAVRAIKRSRNVQGKNIAILGAGTIGLLILQVARIYGAKRILITDIVEEKLKLAKRLGADITLDVSRRDYFKILRKDDGLRKFDVVFDCVVNRESIKLSFSLVKKAHKVVVVGIPTKEVEVNFIPIICGELDLSGSYLYLREDFLEARKLIKDKSINTSSLISKQFPFTEVARAFQEIEENKGKLVKVILNMA</sequence>
<comment type="similarity">
    <text evidence="4">Belongs to the zinc-containing alcohol dehydrogenase family.</text>
</comment>
<dbReference type="GO" id="GO:0008270">
    <property type="term" value="F:zinc ion binding"/>
    <property type="evidence" value="ECO:0007669"/>
    <property type="project" value="InterPro"/>
</dbReference>
<dbReference type="SMART" id="SM00829">
    <property type="entry name" value="PKS_ER"/>
    <property type="match status" value="1"/>
</dbReference>
<evidence type="ECO:0000256" key="3">
    <source>
        <dbReference type="ARBA" id="ARBA00023002"/>
    </source>
</evidence>
<keyword evidence="3" id="KW-0560">Oxidoreductase</keyword>
<reference evidence="7" key="1">
    <citation type="journal article" date="2020" name="mSystems">
        <title>Genome- and Community-Level Interaction Insights into Carbon Utilization and Element Cycling Functions of Hydrothermarchaeota in Hydrothermal Sediment.</title>
        <authorList>
            <person name="Zhou Z."/>
            <person name="Liu Y."/>
            <person name="Xu W."/>
            <person name="Pan J."/>
            <person name="Luo Z.H."/>
            <person name="Li M."/>
        </authorList>
    </citation>
    <scope>NUCLEOTIDE SEQUENCE [LARGE SCALE GENOMIC DNA]</scope>
    <source>
        <strain evidence="7">HyVt-219</strain>
    </source>
</reference>
<dbReference type="PANTHER" id="PTHR43401:SF2">
    <property type="entry name" value="L-THREONINE 3-DEHYDROGENASE"/>
    <property type="match status" value="1"/>
</dbReference>
<dbReference type="PANTHER" id="PTHR43401">
    <property type="entry name" value="L-THREONINE 3-DEHYDROGENASE"/>
    <property type="match status" value="1"/>
</dbReference>
<proteinExistence type="inferred from homology"/>
<dbReference type="EMBL" id="DRBC01000043">
    <property type="protein sequence ID" value="HDN84258.1"/>
    <property type="molecule type" value="Genomic_DNA"/>
</dbReference>
<organism evidence="7">
    <name type="scientific">Aerophobetes bacterium</name>
    <dbReference type="NCBI Taxonomy" id="2030807"/>
    <lineage>
        <taxon>Bacteria</taxon>
        <taxon>Candidatus Aerophobota</taxon>
    </lineage>
</organism>
<evidence type="ECO:0000256" key="5">
    <source>
        <dbReference type="SAM" id="Phobius"/>
    </source>
</evidence>
<evidence type="ECO:0000256" key="2">
    <source>
        <dbReference type="ARBA" id="ARBA00022833"/>
    </source>
</evidence>
<keyword evidence="2 4" id="KW-0862">Zinc</keyword>
<dbReference type="AlphaFoldDB" id="A0A7V0QT13"/>
<evidence type="ECO:0000313" key="7">
    <source>
        <dbReference type="EMBL" id="HDN84258.1"/>
    </source>
</evidence>
<evidence type="ECO:0000256" key="1">
    <source>
        <dbReference type="ARBA" id="ARBA00022723"/>
    </source>
</evidence>
<feature type="domain" description="Enoyl reductase (ER)" evidence="6">
    <location>
        <begin position="5"/>
        <end position="338"/>
    </location>
</feature>
<accession>A0A7V0QT13</accession>
<dbReference type="InterPro" id="IPR013154">
    <property type="entry name" value="ADH-like_N"/>
</dbReference>
<evidence type="ECO:0000256" key="4">
    <source>
        <dbReference type="RuleBase" id="RU361277"/>
    </source>
</evidence>
<comment type="cofactor">
    <cofactor evidence="4">
        <name>Zn(2+)</name>
        <dbReference type="ChEBI" id="CHEBI:29105"/>
    </cofactor>
</comment>
<dbReference type="Proteomes" id="UP000885660">
    <property type="component" value="Unassembled WGS sequence"/>
</dbReference>
<dbReference type="InterPro" id="IPR050129">
    <property type="entry name" value="Zn_alcohol_dh"/>
</dbReference>
<dbReference type="Gene3D" id="3.40.50.720">
    <property type="entry name" value="NAD(P)-binding Rossmann-like Domain"/>
    <property type="match status" value="1"/>
</dbReference>
<dbReference type="PROSITE" id="PS00059">
    <property type="entry name" value="ADH_ZINC"/>
    <property type="match status" value="1"/>
</dbReference>
<dbReference type="SUPFAM" id="SSF50129">
    <property type="entry name" value="GroES-like"/>
    <property type="match status" value="1"/>
</dbReference>
<protein>
    <recommendedName>
        <fullName evidence="6">Enoyl reductase (ER) domain-containing protein</fullName>
    </recommendedName>
</protein>
<comment type="caution">
    <text evidence="7">The sequence shown here is derived from an EMBL/GenBank/DDBJ whole genome shotgun (WGS) entry which is preliminary data.</text>
</comment>